<dbReference type="Proteomes" id="UP000464389">
    <property type="component" value="Chromosome"/>
</dbReference>
<gene>
    <name evidence="1" type="ORF">GW952_25070</name>
</gene>
<dbReference type="RefSeq" id="WP_162122407.1">
    <property type="nucleotide sequence ID" value="NZ_CP048108.1"/>
</dbReference>
<evidence type="ECO:0000313" key="2">
    <source>
        <dbReference type="Proteomes" id="UP000464389"/>
    </source>
</evidence>
<dbReference type="AlphaFoldDB" id="A0A6P1V1W4"/>
<reference evidence="1 2" key="1">
    <citation type="submission" date="2020-01" db="EMBL/GenBank/DDBJ databases">
        <title>Bactrocera dorsalis gut bacteria genome.</title>
        <authorList>
            <person name="Zhang H."/>
            <person name="Cai Z."/>
        </authorList>
    </citation>
    <scope>NUCLEOTIDE SEQUENCE [LARGE SCALE GENOMIC DNA]</scope>
    <source>
        <strain evidence="1 2">BD177</strain>
    </source>
</reference>
<proteinExistence type="predicted"/>
<dbReference type="Pfam" id="PF15892">
    <property type="entry name" value="BNR_4"/>
    <property type="match status" value="1"/>
</dbReference>
<protein>
    <submittedName>
        <fullName evidence="1">Uncharacterized protein</fullName>
    </submittedName>
</protein>
<organism evidence="1 2">
    <name type="scientific">Klebsiella michiganensis</name>
    <dbReference type="NCBI Taxonomy" id="1134687"/>
    <lineage>
        <taxon>Bacteria</taxon>
        <taxon>Pseudomonadati</taxon>
        <taxon>Pseudomonadota</taxon>
        <taxon>Gammaproteobacteria</taxon>
        <taxon>Enterobacterales</taxon>
        <taxon>Enterobacteriaceae</taxon>
        <taxon>Klebsiella/Raoultella group</taxon>
        <taxon>Klebsiella</taxon>
    </lineage>
</organism>
<sequence>MTTIFETSRWDDAIHLIQRGERVSGGRNGVANIQASQLANRTQYLRAQLDSVMESGEFANFTFLITADDPDGTLAGLAATTNGKIFRVAQGAGSELSFIYYVNDGGRAVPVAEWLGGAALDSVKRNDGLMDVTADADVIDKYVIYADGSVTTNGDGWRGLFFQVKAGEEWTYRGSMGSVIVGDDIAVMWQLDSRGNKIVPLVKMTSDGKVIPNQTFTATATEDGLIYIRARSRDADGNLLSFNVYRRRPFYIPGRYMDTVSGQAYATVEQLINGRAFRELGAEAGYFGNTFMYVDGSINSATTSWRAYKIPVKAGDRLRYDGPYGSNIVGFMVGLAIQLDTAGNFIRVLHPVFGTGEVTRREGIIFTAGQDGFIWINARTAYSTDIKIYREEPHSWIDNTAWGETTDYVQIDNTVIEGDSITKTPANGEQHAVYIRAKKGDMVTYFGSHGSLSAGQVIDMIIQLDEDKKPVEVLAQHVSRGTTAFYTYSSAVAKQDGWLYVRARFSDFRIFTKHRAFAREETVRALSRTVSTLPAASCQMERLPVRLDNTWNFNATAFIQEQIIEEGEYLYAVVTAEGRLPHIMQRHRYGGAWSVFDLSQVPDLIANDGSGVLKSPTTEDGHNVAVMGITREGYILVAANHHGNPWRCVISERPHDISAWKRAPFATDSKVVTYPRFTRYPDGTLHAFWREGSSGNGVYYGATFNDETMLFNPKVLLIDAQASNPYEQRIVIDDEGALHLCWGYRTESQDANTNFGLFYAKSTDKGATFTSADGSQQYALPLSGSNSEKIIDAPAGSGYCNQNGACHDLQNNYHTVIWQYDRDGATQICHIWFDGTQWQRELVSDFTFAVALNVPTLDGSLCRPLIFCTNLGRLYVAYHTTEMGRQNDIRVIDVTEPGAPVDYCVAKYDVGTIELSINTDMVKRSGELSMLLTRGASGAERPGYKRFVSESGWLMTVTLPENN</sequence>
<dbReference type="EMBL" id="CP048108">
    <property type="protein sequence ID" value="QHS48653.1"/>
    <property type="molecule type" value="Genomic_DNA"/>
</dbReference>
<name>A0A6P1V1W4_9ENTR</name>
<evidence type="ECO:0000313" key="1">
    <source>
        <dbReference type="EMBL" id="QHS48653.1"/>
    </source>
</evidence>
<accession>A0A6P1V1W4</accession>